<dbReference type="SMART" id="SM00388">
    <property type="entry name" value="HisKA"/>
    <property type="match status" value="1"/>
</dbReference>
<dbReference type="InterPro" id="IPR000673">
    <property type="entry name" value="Sig_transdc_resp-reg_Me-estase"/>
</dbReference>
<dbReference type="PROSITE" id="PS50112">
    <property type="entry name" value="PAS"/>
    <property type="match status" value="1"/>
</dbReference>
<keyword evidence="4" id="KW-0378">Hydrolase</keyword>
<evidence type="ECO:0000313" key="14">
    <source>
        <dbReference type="Proteomes" id="UP001489897"/>
    </source>
</evidence>
<keyword evidence="3 4" id="KW-0145">Chemotaxis</keyword>
<dbReference type="InterPro" id="IPR035965">
    <property type="entry name" value="PAS-like_dom_sf"/>
</dbReference>
<dbReference type="CDD" id="cd00075">
    <property type="entry name" value="HATPase"/>
    <property type="match status" value="1"/>
</dbReference>
<dbReference type="RefSeq" id="WP_342949734.1">
    <property type="nucleotide sequence ID" value="NZ_JAYMRV010000013.1"/>
</dbReference>
<dbReference type="InterPro" id="IPR001789">
    <property type="entry name" value="Sig_transdc_resp-reg_receiver"/>
</dbReference>
<protein>
    <recommendedName>
        <fullName evidence="2">histidine kinase</fullName>
        <ecNumber evidence="2">2.7.13.3</ecNumber>
    </recommendedName>
</protein>
<sequence length="1383" mass="152155">MTTSAPGEDSHASGARRVTTGSPFAVVGIGASAGGVPALVDFFSNVPASMEMAFVVILHLSPEHESHADAILQRATSMPVKQVTALTRLEKDHVYVIAPGKQLHLSDGCLKVTDRYEHDRRILTIDEFFRTLADAQGMRAMGIVLSGTGSDGAAGLSRIRESGGVTMAQDPSDAEYPEMPQHAITTGHVDIILPAAAMPGKLRELRNNAQRIHVPELDGMTPGKDAPDIPRTGDERALQDILMHLRVRTGHDFRHYKRATVLRRVERRLQVNGLTDLESYRNFLRSTPDETSALLADMLIGVTQFFRDREAFDVLRHAVIPGLFRTAASDGQIRAWVAGCSTGEEAYSVALLMAQAREAAGSASAMQVFATDIDDAAIARARSGSYPESIAVDVPADLLRRYFTHEGGRYAIVKPVRERILFAAHSLLKDPPFSHLDLITCRNVLIYLERSVQRQILELFHFALRPDGYLFLGSAESADAADDLFAVVDKKHRVYRARKIVNRARQATAFPSLAQASGVPEEVQAVAGSAVPPPPVERRSFSFSALHQRVLEEYAPPSVIVDRDSAIVHLSDNAGRFLHHAGGEPSTNIMTVVVPELRLDLRTTLFRALQTGASGEARRVKMVRDGRPSWINMTVRPFHDQGVNADFFLVLFDEVQERMSDEGEAEQKGQDPVLMQLEQELQHSREQLSTTIEQYETSVEELKASNEELQAINEELRSATEELESSKEELQSVNEELTTLNSELHARVEETAKANDDLQNIIVSTEIATVFVDRKIQVKRFTPSATHIFKLIESDIGRSLFDITHSLNHPTLAADVKEAFETLKLIERELQSQDGRWYLMRLLPYRTADDRIDGAVLTLIDITARHEAEEQARIGEQRLRLVAQSTNDYAIIVHDRAGSIVSWNTGAERIFGYTEREVMGQDIALIYEPDDRDAHVAASQREAAGIEGRADDERWHVTRDQRRVWCSGVVTPIADASFTGFATILRDLTQRKQREDAKEIALLHEQEARQRQSESNQLKDDFIAVLSHELKHPLNLIGMKAEILTRQPETREITFVRETADAIRRAVRGQAQIIDDLQDLSRVRTGKLALELEPLDIASMLQGIAGACTQDTRAKGIDLSVTVPPPPVMVHADRTRCEQIVWNLVSNAIKFTGDGGRIELRLAPEASMVRIDVIDSGEGIAQEELPHIFDMYRQGIRGRSKTGLGIGLALVRQLVEMHGGRAVAHSDGPGLGCAMTVWLPAVEAAGESGAAALPAGSLSGVRAMIVLDDPDTAASLGKLLELEGASTVMLAGADTVLAALEAEVVDVLICDVGSSGIDAATITAHLRSDPRLANLRSVAVTANDTEANRRAARETGFDAHVSKPVDFQTLVRVLRDLLPALRR</sequence>
<dbReference type="PROSITE" id="PS50122">
    <property type="entry name" value="CHEB"/>
    <property type="match status" value="1"/>
</dbReference>
<dbReference type="InterPro" id="IPR000014">
    <property type="entry name" value="PAS"/>
</dbReference>
<dbReference type="SMART" id="SM00091">
    <property type="entry name" value="PAS"/>
    <property type="match status" value="3"/>
</dbReference>
<dbReference type="SUPFAM" id="SSF55785">
    <property type="entry name" value="PYP-like sensor domain (PAS domain)"/>
    <property type="match status" value="3"/>
</dbReference>
<dbReference type="Pfam" id="PF01339">
    <property type="entry name" value="CheB_methylest"/>
    <property type="match status" value="1"/>
</dbReference>
<evidence type="ECO:0000259" key="8">
    <source>
        <dbReference type="PROSITE" id="PS50110"/>
    </source>
</evidence>
<keyword evidence="14" id="KW-1185">Reference proteome</keyword>
<dbReference type="InterPro" id="IPR036890">
    <property type="entry name" value="HATPase_C_sf"/>
</dbReference>
<feature type="domain" description="PAS" evidence="9">
    <location>
        <begin position="875"/>
        <end position="933"/>
    </location>
</feature>
<gene>
    <name evidence="13" type="ORF">VSR73_33345</name>
</gene>
<dbReference type="CDD" id="cd00130">
    <property type="entry name" value="PAS"/>
    <property type="match status" value="2"/>
</dbReference>
<dbReference type="SUPFAM" id="SSF55874">
    <property type="entry name" value="ATPase domain of HSP90 chaperone/DNA topoisomerase II/histidine kinase"/>
    <property type="match status" value="1"/>
</dbReference>
<dbReference type="InterPro" id="IPR029063">
    <property type="entry name" value="SAM-dependent_MTases_sf"/>
</dbReference>
<dbReference type="SMART" id="SM00387">
    <property type="entry name" value="HATPase_c"/>
    <property type="match status" value="1"/>
</dbReference>
<dbReference type="InterPro" id="IPR050903">
    <property type="entry name" value="Bact_Chemotaxis_MeTrfase"/>
</dbReference>
<feature type="domain" description="Histidine kinase" evidence="7">
    <location>
        <begin position="1025"/>
        <end position="1243"/>
    </location>
</feature>
<dbReference type="Pfam" id="PF13596">
    <property type="entry name" value="PAS_10"/>
    <property type="match status" value="1"/>
</dbReference>
<dbReference type="EMBL" id="JAYMRV010000013">
    <property type="protein sequence ID" value="MEM5425924.1"/>
    <property type="molecule type" value="Genomic_DNA"/>
</dbReference>
<feature type="domain" description="PAC" evidence="10">
    <location>
        <begin position="824"/>
        <end position="874"/>
    </location>
</feature>
<keyword evidence="13" id="KW-0808">Transferase</keyword>
<dbReference type="PROSITE" id="PS50109">
    <property type="entry name" value="HIS_KIN"/>
    <property type="match status" value="1"/>
</dbReference>
<feature type="active site" evidence="4">
    <location>
        <position position="151"/>
    </location>
</feature>
<dbReference type="NCBIfam" id="TIGR00229">
    <property type="entry name" value="sensory_box"/>
    <property type="match status" value="1"/>
</dbReference>
<evidence type="ECO:0000256" key="2">
    <source>
        <dbReference type="ARBA" id="ARBA00012438"/>
    </source>
</evidence>
<evidence type="ECO:0000259" key="10">
    <source>
        <dbReference type="PROSITE" id="PS50113"/>
    </source>
</evidence>
<feature type="active site" evidence="4">
    <location>
        <position position="59"/>
    </location>
</feature>
<dbReference type="SUPFAM" id="SSF52738">
    <property type="entry name" value="Methylesterase CheB, C-terminal domain"/>
    <property type="match status" value="1"/>
</dbReference>
<dbReference type="GO" id="GO:0032259">
    <property type="term" value="P:methylation"/>
    <property type="evidence" value="ECO:0007669"/>
    <property type="project" value="UniProtKB-KW"/>
</dbReference>
<dbReference type="Pfam" id="PF00072">
    <property type="entry name" value="Response_reg"/>
    <property type="match status" value="1"/>
</dbReference>
<dbReference type="InterPro" id="IPR022642">
    <property type="entry name" value="CheR_C"/>
</dbReference>
<evidence type="ECO:0000256" key="6">
    <source>
        <dbReference type="SAM" id="Coils"/>
    </source>
</evidence>
<dbReference type="CDD" id="cd16434">
    <property type="entry name" value="CheB-CheR_fusion"/>
    <property type="match status" value="1"/>
</dbReference>
<keyword evidence="6" id="KW-0175">Coiled coil</keyword>
<dbReference type="SUPFAM" id="SSF47757">
    <property type="entry name" value="Chemotaxis receptor methyltransferase CheR, N-terminal domain"/>
    <property type="match status" value="1"/>
</dbReference>
<dbReference type="SUPFAM" id="SSF52172">
    <property type="entry name" value="CheY-like"/>
    <property type="match status" value="1"/>
</dbReference>
<evidence type="ECO:0000259" key="7">
    <source>
        <dbReference type="PROSITE" id="PS50109"/>
    </source>
</evidence>
<dbReference type="Pfam" id="PF13426">
    <property type="entry name" value="PAS_9"/>
    <property type="match status" value="1"/>
</dbReference>
<evidence type="ECO:0000256" key="1">
    <source>
        <dbReference type="ARBA" id="ARBA00000085"/>
    </source>
</evidence>
<proteinExistence type="predicted"/>
<dbReference type="Pfam" id="PF00989">
    <property type="entry name" value="PAS"/>
    <property type="match status" value="1"/>
</dbReference>
<dbReference type="PROSITE" id="PS50113">
    <property type="entry name" value="PAC"/>
    <property type="match status" value="2"/>
</dbReference>
<dbReference type="InterPro" id="IPR003661">
    <property type="entry name" value="HisK_dim/P_dom"/>
</dbReference>
<comment type="caution">
    <text evidence="13">The sequence shown here is derived from an EMBL/GenBank/DDBJ whole genome shotgun (WGS) entry which is preliminary data.</text>
</comment>
<keyword evidence="5" id="KW-0597">Phosphoprotein</keyword>
<evidence type="ECO:0000259" key="12">
    <source>
        <dbReference type="PROSITE" id="PS50123"/>
    </source>
</evidence>
<dbReference type="InterPro" id="IPR000700">
    <property type="entry name" value="PAS-assoc_C"/>
</dbReference>
<feature type="coiled-coil region" evidence="6">
    <location>
        <begin position="674"/>
        <end position="747"/>
    </location>
</feature>
<dbReference type="PRINTS" id="PR00996">
    <property type="entry name" value="CHERMTFRASE"/>
</dbReference>
<dbReference type="CDD" id="cd02440">
    <property type="entry name" value="AdoMet_MTases"/>
    <property type="match status" value="1"/>
</dbReference>
<evidence type="ECO:0000256" key="4">
    <source>
        <dbReference type="PROSITE-ProRule" id="PRU00050"/>
    </source>
</evidence>
<dbReference type="Pfam" id="PF01739">
    <property type="entry name" value="CheR"/>
    <property type="match status" value="1"/>
</dbReference>
<dbReference type="EC" id="2.7.13.3" evidence="2"/>
<dbReference type="PANTHER" id="PTHR24422:SF27">
    <property type="entry name" value="PROTEIN-GLUTAMATE O-METHYLTRANSFERASE"/>
    <property type="match status" value="1"/>
</dbReference>
<reference evidence="13 14" key="1">
    <citation type="submission" date="2024-01" db="EMBL/GenBank/DDBJ databases">
        <title>The diversity of rhizobia nodulating Mimosa spp. in eleven states of Brazil covering several biomes is determined by host plant, location, and edaphic factors.</title>
        <authorList>
            <person name="Rouws L."/>
            <person name="Barauna A."/>
            <person name="Beukes C."/>
            <person name="De Faria S.M."/>
            <person name="Gross E."/>
            <person name="Dos Reis Junior F.B."/>
            <person name="Simon M."/>
            <person name="Maluk M."/>
            <person name="Odee D.W."/>
            <person name="Kenicer G."/>
            <person name="Young J.P.W."/>
            <person name="Reis V.M."/>
            <person name="Zilli J."/>
            <person name="James E.K."/>
        </authorList>
    </citation>
    <scope>NUCLEOTIDE SEQUENCE [LARGE SCALE GENOMIC DNA]</scope>
    <source>
        <strain evidence="13 14">JPY167</strain>
    </source>
</reference>
<dbReference type="InterPro" id="IPR005467">
    <property type="entry name" value="His_kinase_dom"/>
</dbReference>
<evidence type="ECO:0000259" key="9">
    <source>
        <dbReference type="PROSITE" id="PS50112"/>
    </source>
</evidence>
<feature type="domain" description="Response regulatory" evidence="8">
    <location>
        <begin position="1262"/>
        <end position="1378"/>
    </location>
</feature>
<dbReference type="InterPro" id="IPR035909">
    <property type="entry name" value="CheB_C"/>
</dbReference>
<organism evidence="13 14">
    <name type="scientific">Paraburkholderia ferrariae</name>
    <dbReference type="NCBI Taxonomy" id="386056"/>
    <lineage>
        <taxon>Bacteria</taxon>
        <taxon>Pseudomonadati</taxon>
        <taxon>Pseudomonadota</taxon>
        <taxon>Betaproteobacteria</taxon>
        <taxon>Burkholderiales</taxon>
        <taxon>Burkholderiaceae</taxon>
        <taxon>Paraburkholderia</taxon>
    </lineage>
</organism>
<dbReference type="InterPro" id="IPR003594">
    <property type="entry name" value="HATPase_dom"/>
</dbReference>
<dbReference type="InterPro" id="IPR000780">
    <property type="entry name" value="CheR_MeTrfase"/>
</dbReference>
<dbReference type="SUPFAM" id="SSF53335">
    <property type="entry name" value="S-adenosyl-L-methionine-dependent methyltransferases"/>
    <property type="match status" value="1"/>
</dbReference>
<dbReference type="InterPro" id="IPR022641">
    <property type="entry name" value="CheR_N"/>
</dbReference>
<dbReference type="InterPro" id="IPR036097">
    <property type="entry name" value="HisK_dim/P_sf"/>
</dbReference>
<dbReference type="Pfam" id="PF03705">
    <property type="entry name" value="CheR_N"/>
    <property type="match status" value="1"/>
</dbReference>
<dbReference type="InterPro" id="IPR013767">
    <property type="entry name" value="PAS_fold"/>
</dbReference>
<dbReference type="Gene3D" id="3.40.50.180">
    <property type="entry name" value="Methylesterase CheB, C-terminal domain"/>
    <property type="match status" value="1"/>
</dbReference>
<comment type="catalytic activity">
    <reaction evidence="1">
        <text>ATP + protein L-histidine = ADP + protein N-phospho-L-histidine.</text>
        <dbReference type="EC" id="2.7.13.3"/>
    </reaction>
</comment>
<dbReference type="Gene3D" id="3.40.50.150">
    <property type="entry name" value="Vaccinia Virus protein VP39"/>
    <property type="match status" value="1"/>
</dbReference>
<feature type="active site" evidence="4">
    <location>
        <position position="32"/>
    </location>
</feature>
<dbReference type="Proteomes" id="UP001489897">
    <property type="component" value="Unassembled WGS sequence"/>
</dbReference>
<evidence type="ECO:0000313" key="13">
    <source>
        <dbReference type="EMBL" id="MEM5425924.1"/>
    </source>
</evidence>
<dbReference type="PANTHER" id="PTHR24422">
    <property type="entry name" value="CHEMOTAXIS PROTEIN METHYLTRANSFERASE"/>
    <property type="match status" value="1"/>
</dbReference>
<dbReference type="InterPro" id="IPR011006">
    <property type="entry name" value="CheY-like_superfamily"/>
</dbReference>
<dbReference type="GO" id="GO:0008168">
    <property type="term" value="F:methyltransferase activity"/>
    <property type="evidence" value="ECO:0007669"/>
    <property type="project" value="UniProtKB-KW"/>
</dbReference>
<dbReference type="PROSITE" id="PS50110">
    <property type="entry name" value="RESPONSE_REGULATORY"/>
    <property type="match status" value="1"/>
</dbReference>
<dbReference type="Pfam" id="PF00512">
    <property type="entry name" value="HisKA"/>
    <property type="match status" value="1"/>
</dbReference>
<evidence type="ECO:0000259" key="11">
    <source>
        <dbReference type="PROSITE" id="PS50122"/>
    </source>
</evidence>
<feature type="domain" description="CheR-type methyltransferase" evidence="12">
    <location>
        <begin position="235"/>
        <end position="500"/>
    </location>
</feature>
<feature type="domain" description="CheB-type methylesterase" evidence="11">
    <location>
        <begin position="23"/>
        <end position="202"/>
    </location>
</feature>
<dbReference type="Gene3D" id="3.30.565.10">
    <property type="entry name" value="Histidine kinase-like ATPase, C-terminal domain"/>
    <property type="match status" value="1"/>
</dbReference>
<dbReference type="SMART" id="SM00138">
    <property type="entry name" value="MeTrc"/>
    <property type="match status" value="1"/>
</dbReference>
<name>A0ABU9S0S0_9BURK</name>
<dbReference type="Gene3D" id="1.10.287.130">
    <property type="match status" value="1"/>
</dbReference>
<keyword evidence="13" id="KW-0489">Methyltransferase</keyword>
<dbReference type="Pfam" id="PF02518">
    <property type="entry name" value="HATPase_c"/>
    <property type="match status" value="1"/>
</dbReference>
<dbReference type="Gene3D" id="3.40.50.2300">
    <property type="match status" value="1"/>
</dbReference>
<evidence type="ECO:0000256" key="3">
    <source>
        <dbReference type="ARBA" id="ARBA00022500"/>
    </source>
</evidence>
<dbReference type="SUPFAM" id="SSF47384">
    <property type="entry name" value="Homodimeric domain of signal transducing histidine kinase"/>
    <property type="match status" value="1"/>
</dbReference>
<dbReference type="SMART" id="SM00448">
    <property type="entry name" value="REC"/>
    <property type="match status" value="1"/>
</dbReference>
<dbReference type="PROSITE" id="PS50123">
    <property type="entry name" value="CHER"/>
    <property type="match status" value="1"/>
</dbReference>
<dbReference type="Gene3D" id="3.30.450.20">
    <property type="entry name" value="PAS domain"/>
    <property type="match status" value="2"/>
</dbReference>
<feature type="modified residue" description="4-aspartylphosphate" evidence="5">
    <location>
        <position position="1311"/>
    </location>
</feature>
<dbReference type="CDD" id="cd00082">
    <property type="entry name" value="HisKA"/>
    <property type="match status" value="1"/>
</dbReference>
<evidence type="ECO:0000256" key="5">
    <source>
        <dbReference type="PROSITE-ProRule" id="PRU00169"/>
    </source>
</evidence>
<feature type="domain" description="PAC" evidence="10">
    <location>
        <begin position="613"/>
        <end position="667"/>
    </location>
</feature>
<accession>A0ABU9S0S0</accession>